<comment type="catalytic activity">
    <reaction evidence="1">
        <text>ATP + protein L-histidine = ADP + protein N-phospho-L-histidine.</text>
        <dbReference type="EC" id="2.7.13.3"/>
    </reaction>
</comment>
<dbReference type="SMART" id="SM00388">
    <property type="entry name" value="HisKA"/>
    <property type="match status" value="1"/>
</dbReference>
<dbReference type="SUPFAM" id="SSF47384">
    <property type="entry name" value="Homodimeric domain of signal transducing histidine kinase"/>
    <property type="match status" value="1"/>
</dbReference>
<dbReference type="InterPro" id="IPR011006">
    <property type="entry name" value="CheY-like_superfamily"/>
</dbReference>
<dbReference type="SMART" id="SM00387">
    <property type="entry name" value="HATPase_c"/>
    <property type="match status" value="1"/>
</dbReference>
<keyword evidence="3 4" id="KW-0597">Phosphoprotein</keyword>
<dbReference type="Pfam" id="PF08447">
    <property type="entry name" value="PAS_3"/>
    <property type="match status" value="1"/>
</dbReference>
<feature type="domain" description="PAS" evidence="8">
    <location>
        <begin position="5"/>
        <end position="55"/>
    </location>
</feature>
<dbReference type="InterPro" id="IPR003661">
    <property type="entry name" value="HisK_dim/P_dom"/>
</dbReference>
<feature type="domain" description="Response regulatory" evidence="7">
    <location>
        <begin position="865"/>
        <end position="976"/>
    </location>
</feature>
<feature type="modified residue" description="4-aspartylphosphate" evidence="4">
    <location>
        <position position="914"/>
    </location>
</feature>
<evidence type="ECO:0000259" key="7">
    <source>
        <dbReference type="PROSITE" id="PS50110"/>
    </source>
</evidence>
<dbReference type="InterPro" id="IPR035965">
    <property type="entry name" value="PAS-like_dom_sf"/>
</dbReference>
<dbReference type="SUPFAM" id="SSF55874">
    <property type="entry name" value="ATPase domain of HSP90 chaperone/DNA topoisomerase II/histidine kinase"/>
    <property type="match status" value="1"/>
</dbReference>
<gene>
    <name evidence="10" type="ORF">CJ301_10680</name>
</gene>
<dbReference type="PROSITE" id="PS50112">
    <property type="entry name" value="PAS"/>
    <property type="match status" value="2"/>
</dbReference>
<dbReference type="Gene3D" id="3.30.450.20">
    <property type="entry name" value="PAS domain"/>
    <property type="match status" value="3"/>
</dbReference>
<dbReference type="InterPro" id="IPR001610">
    <property type="entry name" value="PAC"/>
</dbReference>
<dbReference type="PRINTS" id="PR00344">
    <property type="entry name" value="BCTRLSENSOR"/>
</dbReference>
<feature type="domain" description="Histidine kinase" evidence="6">
    <location>
        <begin position="458"/>
        <end position="681"/>
    </location>
</feature>
<dbReference type="OrthoDB" id="9796100at2"/>
<evidence type="ECO:0000259" key="9">
    <source>
        <dbReference type="PROSITE" id="PS50113"/>
    </source>
</evidence>
<keyword evidence="10" id="KW-0418">Kinase</keyword>
<dbReference type="InterPro" id="IPR000014">
    <property type="entry name" value="PAS"/>
</dbReference>
<dbReference type="AlphaFoldDB" id="A0A2G1MG11"/>
<feature type="modified residue" description="4-aspartylphosphate" evidence="4">
    <location>
        <position position="751"/>
    </location>
</feature>
<evidence type="ECO:0000313" key="10">
    <source>
        <dbReference type="EMBL" id="PHP27612.1"/>
    </source>
</evidence>
<dbReference type="RefSeq" id="WP_099277168.1">
    <property type="nucleotide sequence ID" value="NZ_KZ304959.1"/>
</dbReference>
<dbReference type="Proteomes" id="UP000221860">
    <property type="component" value="Unassembled WGS sequence"/>
</dbReference>
<keyword evidence="10" id="KW-0808">Transferase</keyword>
<evidence type="ECO:0000256" key="4">
    <source>
        <dbReference type="PROSITE-ProRule" id="PRU00169"/>
    </source>
</evidence>
<feature type="domain" description="Response regulatory" evidence="7">
    <location>
        <begin position="701"/>
        <end position="817"/>
    </location>
</feature>
<dbReference type="InterPro" id="IPR003594">
    <property type="entry name" value="HATPase_dom"/>
</dbReference>
<protein>
    <recommendedName>
        <fullName evidence="2">histidine kinase</fullName>
        <ecNumber evidence="2">2.7.13.3</ecNumber>
    </recommendedName>
</protein>
<dbReference type="SUPFAM" id="SSF52172">
    <property type="entry name" value="CheY-like"/>
    <property type="match status" value="2"/>
</dbReference>
<dbReference type="PROSITE" id="PS50109">
    <property type="entry name" value="HIS_KIN"/>
    <property type="match status" value="1"/>
</dbReference>
<dbReference type="InterPro" id="IPR036890">
    <property type="entry name" value="HATPase_C_sf"/>
</dbReference>
<feature type="region of interest" description="Disordered" evidence="5">
    <location>
        <begin position="820"/>
        <end position="857"/>
    </location>
</feature>
<dbReference type="InterPro" id="IPR013655">
    <property type="entry name" value="PAS_fold_3"/>
</dbReference>
<sequence length="981" mass="106943">MGVDVSEIFDKAPTAYMLLDRELRFVWANRAYYDVLGRAPEEILGRVVTEMFPAEGEAEAMLQASFDRVFSLGRTDHLPLIPYPIATADGAVAHRYWSATHTPILNDAGEVAYLLQNTQDVTDLYMKAHRGAAADRPAAGSAPENGVLLRAETVAQQNLELGLATQFFETVFDQAPSIIAIHAGPDHVFRLANLEYRRIAGPERQLIGRPAAEALPELREQGFIDMLDRVYETGEPFALRGAQAFVHTADGPPTEVFVDFVYQPLGGPDGKTVGILVQGHDVTAQKRAEDEQRRAAERFATLAQNMPDHVWTARPDGRLDWASDRIYDFTGAQGDEILGENWARVVHPEDRDRVQPIWAASIEKGIPYDAEFRIRDREDGYRWFLVRAVPVRDADGAVTQWIGTNTDIEDRKITEAALADLNATLEERVAQRNRELERVNATLRQSQKMEAIGNLAGGVAHDFNNLLQAITGSLQLARRELAQDRLSEARLDQAMSAVERGATLAAQLLAFGRRQPLEPRAVDLGRMLNDVAPILHSAVGEGVRIETAVTGGLWNTLVDVANLENALINLVVNARDAMRGRGRLLIELENCEIDAESARLMADVVPGEYVRLSVVDEGCGMGPEVIEKIFEPFFTTKPEGRGTGLGLAMVYGFVKQSGGHVAIESAPGAGATVRLYLPRSLRQEQQVPQRRTGPVTGGSETVLLVEDDADVRRVGAEMLRDLGYSVIEAEDADAGLAVIESDEAFDLLLTDVVMPGTITSREMAMRAQERRPRLPVLFASGYSRDAIVHDGRLDRGIQLLSKPYGRETLARRLRALLDDRPPAPEAMPEAKASPPAAPLAPVPETLPETPPAQAAAGPEAVRGLRIVVCEDDTFIRLDMVEMLEAAGAEVREAATGAEALALLAQAPAQRLLIDVGLPDRSGLEVAREAAARQPDLPVIFATGRDSVPGAEALPGARVLTKPFGQEALLRIVGQTHAPARP</sequence>
<dbReference type="PROSITE" id="PS50110">
    <property type="entry name" value="RESPONSE_REGULATORY"/>
    <property type="match status" value="2"/>
</dbReference>
<evidence type="ECO:0000256" key="3">
    <source>
        <dbReference type="ARBA" id="ARBA00022553"/>
    </source>
</evidence>
<dbReference type="SMART" id="SM00448">
    <property type="entry name" value="REC"/>
    <property type="match status" value="2"/>
</dbReference>
<evidence type="ECO:0000256" key="5">
    <source>
        <dbReference type="SAM" id="MobiDB-lite"/>
    </source>
</evidence>
<dbReference type="Gene3D" id="3.30.565.10">
    <property type="entry name" value="Histidine kinase-like ATPase, C-terminal domain"/>
    <property type="match status" value="1"/>
</dbReference>
<dbReference type="Gene3D" id="1.10.287.130">
    <property type="match status" value="1"/>
</dbReference>
<dbReference type="Pfam" id="PF00072">
    <property type="entry name" value="Response_reg"/>
    <property type="match status" value="2"/>
</dbReference>
<dbReference type="Pfam" id="PF02518">
    <property type="entry name" value="HATPase_c"/>
    <property type="match status" value="1"/>
</dbReference>
<evidence type="ECO:0000256" key="2">
    <source>
        <dbReference type="ARBA" id="ARBA00012438"/>
    </source>
</evidence>
<dbReference type="SMART" id="SM00091">
    <property type="entry name" value="PAS"/>
    <property type="match status" value="3"/>
</dbReference>
<evidence type="ECO:0000313" key="11">
    <source>
        <dbReference type="Proteomes" id="UP000221860"/>
    </source>
</evidence>
<dbReference type="SMART" id="SM00086">
    <property type="entry name" value="PAC"/>
    <property type="match status" value="1"/>
</dbReference>
<dbReference type="InterPro" id="IPR036097">
    <property type="entry name" value="HisK_dim/P_sf"/>
</dbReference>
<dbReference type="NCBIfam" id="TIGR00229">
    <property type="entry name" value="sensory_box"/>
    <property type="match status" value="2"/>
</dbReference>
<dbReference type="InterPro" id="IPR005467">
    <property type="entry name" value="His_kinase_dom"/>
</dbReference>
<dbReference type="CDD" id="cd18161">
    <property type="entry name" value="REC_hyHK_blue-like"/>
    <property type="match status" value="1"/>
</dbReference>
<feature type="domain" description="PAC" evidence="9">
    <location>
        <begin position="368"/>
        <end position="420"/>
    </location>
</feature>
<feature type="domain" description="PAS" evidence="8">
    <location>
        <begin position="295"/>
        <end position="365"/>
    </location>
</feature>
<keyword evidence="11" id="KW-1185">Reference proteome</keyword>
<dbReference type="Pfam" id="PF08448">
    <property type="entry name" value="PAS_4"/>
    <property type="match status" value="2"/>
</dbReference>
<organism evidence="10 11">
    <name type="scientific">Limimaricola cinnabarinus</name>
    <dbReference type="NCBI Taxonomy" id="1125964"/>
    <lineage>
        <taxon>Bacteria</taxon>
        <taxon>Pseudomonadati</taxon>
        <taxon>Pseudomonadota</taxon>
        <taxon>Alphaproteobacteria</taxon>
        <taxon>Rhodobacterales</taxon>
        <taxon>Paracoccaceae</taxon>
        <taxon>Limimaricola</taxon>
    </lineage>
</organism>
<reference evidence="10 11" key="1">
    <citation type="submission" date="2017-08" db="EMBL/GenBank/DDBJ databases">
        <title>Draft Genome Sequence of Loktanella cinnabarina Strain XM1, Isolated from Coastal Surface Water.</title>
        <authorList>
            <person name="Ma R."/>
            <person name="Wang J."/>
            <person name="Wang Q."/>
            <person name="Ma Z."/>
            <person name="Li J."/>
            <person name="Chen L."/>
        </authorList>
    </citation>
    <scope>NUCLEOTIDE SEQUENCE [LARGE SCALE GENOMIC DNA]</scope>
    <source>
        <strain evidence="10 11">XM1</strain>
    </source>
</reference>
<dbReference type="SUPFAM" id="SSF55785">
    <property type="entry name" value="PYP-like sensor domain (PAS domain)"/>
    <property type="match status" value="3"/>
</dbReference>
<dbReference type="GO" id="GO:0000155">
    <property type="term" value="F:phosphorelay sensor kinase activity"/>
    <property type="evidence" value="ECO:0007669"/>
    <property type="project" value="InterPro"/>
</dbReference>
<dbReference type="EMBL" id="NQWH01000013">
    <property type="protein sequence ID" value="PHP27612.1"/>
    <property type="molecule type" value="Genomic_DNA"/>
</dbReference>
<evidence type="ECO:0000259" key="6">
    <source>
        <dbReference type="PROSITE" id="PS50109"/>
    </source>
</evidence>
<dbReference type="InterPro" id="IPR001789">
    <property type="entry name" value="Sig_transdc_resp-reg_receiver"/>
</dbReference>
<dbReference type="InterPro" id="IPR000700">
    <property type="entry name" value="PAS-assoc_C"/>
</dbReference>
<dbReference type="InterPro" id="IPR013656">
    <property type="entry name" value="PAS_4"/>
</dbReference>
<feature type="domain" description="PAC" evidence="9">
    <location>
        <begin position="240"/>
        <end position="294"/>
    </location>
</feature>
<evidence type="ECO:0000256" key="1">
    <source>
        <dbReference type="ARBA" id="ARBA00000085"/>
    </source>
</evidence>
<proteinExistence type="predicted"/>
<evidence type="ECO:0000259" key="8">
    <source>
        <dbReference type="PROSITE" id="PS50112"/>
    </source>
</evidence>
<dbReference type="FunFam" id="3.30.450.20:FF:000099">
    <property type="entry name" value="Sensory box sensor histidine kinase"/>
    <property type="match status" value="1"/>
</dbReference>
<dbReference type="Gene3D" id="3.40.50.2300">
    <property type="match status" value="2"/>
</dbReference>
<dbReference type="PANTHER" id="PTHR43065:SF42">
    <property type="entry name" value="TWO-COMPONENT SENSOR PPRA"/>
    <property type="match status" value="1"/>
</dbReference>
<dbReference type="PROSITE" id="PS50113">
    <property type="entry name" value="PAC"/>
    <property type="match status" value="2"/>
</dbReference>
<dbReference type="InterPro" id="IPR004358">
    <property type="entry name" value="Sig_transdc_His_kin-like_C"/>
</dbReference>
<dbReference type="EC" id="2.7.13.3" evidence="2"/>
<accession>A0A2G1MG11</accession>
<dbReference type="CDD" id="cd00130">
    <property type="entry name" value="PAS"/>
    <property type="match status" value="2"/>
</dbReference>
<name>A0A2G1MG11_9RHOB</name>
<dbReference type="PANTHER" id="PTHR43065">
    <property type="entry name" value="SENSOR HISTIDINE KINASE"/>
    <property type="match status" value="1"/>
</dbReference>
<comment type="caution">
    <text evidence="10">The sequence shown here is derived from an EMBL/GenBank/DDBJ whole genome shotgun (WGS) entry which is preliminary data.</text>
</comment>